<protein>
    <recommendedName>
        <fullName evidence="3">PiggyBac transposable element-derived protein domain-containing protein</fullName>
    </recommendedName>
</protein>
<comment type="caution">
    <text evidence="1">The sequence shown here is derived from an EMBL/GenBank/DDBJ whole genome shotgun (WGS) entry which is preliminary data.</text>
</comment>
<evidence type="ECO:0008006" key="3">
    <source>
        <dbReference type="Google" id="ProtNLM"/>
    </source>
</evidence>
<proteinExistence type="predicted"/>
<sequence length="64" mass="7755">MTGILLKMNITSMLRYRMYWAADQNLPQFDRFYKVRLLLEHIQSVCLKTEPSEWQSTDEQIIPY</sequence>
<dbReference type="STRING" id="6337.A0A0V0Y4J7"/>
<evidence type="ECO:0000313" key="1">
    <source>
        <dbReference type="EMBL" id="KRX95286.1"/>
    </source>
</evidence>
<dbReference type="EMBL" id="JYDU01000058">
    <property type="protein sequence ID" value="KRX95286.1"/>
    <property type="molecule type" value="Genomic_DNA"/>
</dbReference>
<accession>A0A0V0Y4J7</accession>
<name>A0A0V0Y4J7_TRIPS</name>
<evidence type="ECO:0000313" key="2">
    <source>
        <dbReference type="Proteomes" id="UP000054815"/>
    </source>
</evidence>
<dbReference type="Proteomes" id="UP000054815">
    <property type="component" value="Unassembled WGS sequence"/>
</dbReference>
<organism evidence="1 2">
    <name type="scientific">Trichinella pseudospiralis</name>
    <name type="common">Parasitic roundworm</name>
    <dbReference type="NCBI Taxonomy" id="6337"/>
    <lineage>
        <taxon>Eukaryota</taxon>
        <taxon>Metazoa</taxon>
        <taxon>Ecdysozoa</taxon>
        <taxon>Nematoda</taxon>
        <taxon>Enoplea</taxon>
        <taxon>Dorylaimia</taxon>
        <taxon>Trichinellida</taxon>
        <taxon>Trichinellidae</taxon>
        <taxon>Trichinella</taxon>
    </lineage>
</organism>
<dbReference type="AlphaFoldDB" id="A0A0V0Y4J7"/>
<gene>
    <name evidence="1" type="ORF">T4E_4807</name>
</gene>
<reference evidence="1 2" key="1">
    <citation type="submission" date="2015-01" db="EMBL/GenBank/DDBJ databases">
        <title>Evolution of Trichinella species and genotypes.</title>
        <authorList>
            <person name="Korhonen P.K."/>
            <person name="Edoardo P."/>
            <person name="Giuseppe L.R."/>
            <person name="Gasser R.B."/>
        </authorList>
    </citation>
    <scope>NUCLEOTIDE SEQUENCE [LARGE SCALE GENOMIC DNA]</scope>
    <source>
        <strain evidence="1">ISS141</strain>
    </source>
</reference>